<dbReference type="Pfam" id="PF01103">
    <property type="entry name" value="Omp85"/>
    <property type="match status" value="1"/>
</dbReference>
<keyword evidence="2" id="KW-0472">Membrane</keyword>
<accession>A0A1F7F9U6</accession>
<proteinExistence type="predicted"/>
<sequence length="358" mass="39917">MHRCYGLILFVVLLCSVRLMAAEEKDRWGVGVQPIIGYDDDASWTFGAHSAFYFNPDPDNASQELDELDLTTTISLNGGANVHGEVTKNFKGNDRALNVVLGCEKYIDYFYGDGEHATNADKQTFTSIDVPFGVSYSFSVLDHFYVSAMYDFLYHDIRDIESGDILVDDELVASDETQSSGLGIGLLYKTTNPGIYKRSGYQISLTSTYYSPALLSSSQFEYTGLSYRYYIPFFSTCVLGFHIKGETTRGDVPINYLPSLGGNKLVRGFGGSRYKARNCIAGQTEFRFPIWWRFGATVFAGAGETADTFQDFGSHIKAAAGIGFRIAVQRKQNINIRFDLAYNSDGELVKYIKLKEAF</sequence>
<gene>
    <name evidence="5" type="ORF">A2519_15560</name>
</gene>
<evidence type="ECO:0000256" key="2">
    <source>
        <dbReference type="ARBA" id="ARBA00023136"/>
    </source>
</evidence>
<dbReference type="InterPro" id="IPR000184">
    <property type="entry name" value="Bac_surfAg_D15"/>
</dbReference>
<feature type="chain" id="PRO_5009528518" description="Bacterial surface antigen (D15) domain-containing protein" evidence="3">
    <location>
        <begin position="22"/>
        <end position="358"/>
    </location>
</feature>
<feature type="domain" description="Bacterial surface antigen (D15)" evidence="4">
    <location>
        <begin position="92"/>
        <end position="342"/>
    </location>
</feature>
<dbReference type="Gene3D" id="2.40.160.50">
    <property type="entry name" value="membrane protein fhac: a member of the omp85/tpsb transporter family"/>
    <property type="match status" value="1"/>
</dbReference>
<name>A0A1F7F9U6_UNCRA</name>
<evidence type="ECO:0000313" key="6">
    <source>
        <dbReference type="Proteomes" id="UP000179243"/>
    </source>
</evidence>
<reference evidence="5 6" key="1">
    <citation type="journal article" date="2016" name="Nat. Commun.">
        <title>Thousands of microbial genomes shed light on interconnected biogeochemical processes in an aquifer system.</title>
        <authorList>
            <person name="Anantharaman K."/>
            <person name="Brown C.T."/>
            <person name="Hug L.A."/>
            <person name="Sharon I."/>
            <person name="Castelle C.J."/>
            <person name="Probst A.J."/>
            <person name="Thomas B.C."/>
            <person name="Singh A."/>
            <person name="Wilkins M.J."/>
            <person name="Karaoz U."/>
            <person name="Brodie E.L."/>
            <person name="Williams K.H."/>
            <person name="Hubbard S.S."/>
            <person name="Banfield J.F."/>
        </authorList>
    </citation>
    <scope>NUCLEOTIDE SEQUENCE [LARGE SCALE GENOMIC DNA]</scope>
</reference>
<feature type="signal peptide" evidence="3">
    <location>
        <begin position="1"/>
        <end position="21"/>
    </location>
</feature>
<evidence type="ECO:0000313" key="5">
    <source>
        <dbReference type="EMBL" id="OGK03425.1"/>
    </source>
</evidence>
<comment type="caution">
    <text evidence="5">The sequence shown here is derived from an EMBL/GenBank/DDBJ whole genome shotgun (WGS) entry which is preliminary data.</text>
</comment>
<evidence type="ECO:0000256" key="1">
    <source>
        <dbReference type="ARBA" id="ARBA00004370"/>
    </source>
</evidence>
<evidence type="ECO:0000259" key="4">
    <source>
        <dbReference type="Pfam" id="PF01103"/>
    </source>
</evidence>
<comment type="subcellular location">
    <subcellularLocation>
        <location evidence="1">Membrane</location>
    </subcellularLocation>
</comment>
<dbReference type="AlphaFoldDB" id="A0A1F7F9U6"/>
<dbReference type="GO" id="GO:0019867">
    <property type="term" value="C:outer membrane"/>
    <property type="evidence" value="ECO:0007669"/>
    <property type="project" value="InterPro"/>
</dbReference>
<protein>
    <recommendedName>
        <fullName evidence="4">Bacterial surface antigen (D15) domain-containing protein</fullName>
    </recommendedName>
</protein>
<organism evidence="5 6">
    <name type="scientific">Candidatus Raymondbacteria bacterium RIFOXYD12_FULL_49_13</name>
    <dbReference type="NCBI Taxonomy" id="1817890"/>
    <lineage>
        <taxon>Bacteria</taxon>
        <taxon>Raymondiibacteriota</taxon>
    </lineage>
</organism>
<keyword evidence="3" id="KW-0732">Signal</keyword>
<dbReference type="Proteomes" id="UP000179243">
    <property type="component" value="Unassembled WGS sequence"/>
</dbReference>
<dbReference type="EMBL" id="MFYX01000090">
    <property type="protein sequence ID" value="OGK03425.1"/>
    <property type="molecule type" value="Genomic_DNA"/>
</dbReference>
<evidence type="ECO:0000256" key="3">
    <source>
        <dbReference type="SAM" id="SignalP"/>
    </source>
</evidence>